<dbReference type="PROSITE" id="PS51318">
    <property type="entry name" value="TAT"/>
    <property type="match status" value="1"/>
</dbReference>
<dbReference type="InterPro" id="IPR013783">
    <property type="entry name" value="Ig-like_fold"/>
</dbReference>
<dbReference type="PANTHER" id="PTHR30504">
    <property type="entry name" value="GLUCANS BIOSYNTHESIS PROTEIN"/>
    <property type="match status" value="1"/>
</dbReference>
<accession>A0A0H3L579</accession>
<evidence type="ECO:0000256" key="3">
    <source>
        <dbReference type="ARBA" id="ARBA00009284"/>
    </source>
</evidence>
<evidence type="ECO:0000313" key="9">
    <source>
        <dbReference type="EMBL" id="BAK11989.1"/>
    </source>
</evidence>
<evidence type="ECO:0000256" key="4">
    <source>
        <dbReference type="ARBA" id="ARBA00015372"/>
    </source>
</evidence>
<dbReference type="AlphaFoldDB" id="A0A0H3L579"/>
<dbReference type="Proteomes" id="UP000006690">
    <property type="component" value="Chromosome"/>
</dbReference>
<evidence type="ECO:0000313" key="10">
    <source>
        <dbReference type="Proteomes" id="UP000006690"/>
    </source>
</evidence>
<dbReference type="InterPro" id="IPR011013">
    <property type="entry name" value="Gal_mutarotase_sf_dom"/>
</dbReference>
<dbReference type="InterPro" id="IPR014718">
    <property type="entry name" value="GH-type_carb-bd"/>
</dbReference>
<comment type="similarity">
    <text evidence="3">Belongs to the OpgD/OpgG family.</text>
</comment>
<organism evidence="9 10">
    <name type="scientific">Pantoea ananatis (strain AJ13355)</name>
    <dbReference type="NCBI Taxonomy" id="932677"/>
    <lineage>
        <taxon>Bacteria</taxon>
        <taxon>Pseudomonadati</taxon>
        <taxon>Pseudomonadota</taxon>
        <taxon>Gammaproteobacteria</taxon>
        <taxon>Enterobacterales</taxon>
        <taxon>Erwiniaceae</taxon>
        <taxon>Pantoea</taxon>
    </lineage>
</organism>
<dbReference type="GO" id="GO:0030246">
    <property type="term" value="F:carbohydrate binding"/>
    <property type="evidence" value="ECO:0007669"/>
    <property type="project" value="InterPro"/>
</dbReference>
<gene>
    <name evidence="9" type="primary">mdoD</name>
    <name evidence="9" type="ordered locus">PAJ_1909</name>
</gene>
<evidence type="ECO:0000256" key="6">
    <source>
        <dbReference type="ARBA" id="ARBA00022764"/>
    </source>
</evidence>
<comment type="pathway">
    <text evidence="2">Glycan metabolism; osmoregulated periplasmic glucan (OPG) biosynthesis.</text>
</comment>
<dbReference type="UniPathway" id="UPA00637"/>
<dbReference type="Gene3D" id="2.60.40.10">
    <property type="entry name" value="Immunoglobulins"/>
    <property type="match status" value="1"/>
</dbReference>
<protein>
    <recommendedName>
        <fullName evidence="4">Glucans biosynthesis protein D</fullName>
    </recommendedName>
</protein>
<feature type="chain" id="PRO_5002614447" description="Glucans biosynthesis protein D" evidence="7">
    <location>
        <begin position="37"/>
        <end position="556"/>
    </location>
</feature>
<dbReference type="PIRSF" id="PIRSF006281">
    <property type="entry name" value="MdoG"/>
    <property type="match status" value="1"/>
</dbReference>
<dbReference type="InterPro" id="IPR007444">
    <property type="entry name" value="Glucan_biosyn_MdoG_C"/>
</dbReference>
<name>A0A0H3L579_PANAA</name>
<dbReference type="eggNOG" id="COG3131">
    <property type="taxonomic scope" value="Bacteria"/>
</dbReference>
<keyword evidence="5 7" id="KW-0732">Signal</keyword>
<feature type="domain" description="Glucan biosynthesis periplasmic MdoG C-terminal" evidence="8">
    <location>
        <begin position="48"/>
        <end position="537"/>
    </location>
</feature>
<dbReference type="EMBL" id="AP012032">
    <property type="protein sequence ID" value="BAK11989.1"/>
    <property type="molecule type" value="Genomic_DNA"/>
</dbReference>
<feature type="signal peptide" evidence="7">
    <location>
        <begin position="1"/>
        <end position="36"/>
    </location>
</feature>
<dbReference type="InterPro" id="IPR006311">
    <property type="entry name" value="TAT_signal"/>
</dbReference>
<dbReference type="Pfam" id="PF04349">
    <property type="entry name" value="MdoG"/>
    <property type="match status" value="1"/>
</dbReference>
<dbReference type="HOGENOM" id="CLU_023403_2_0_6"/>
<dbReference type="Gene3D" id="2.70.98.10">
    <property type="match status" value="1"/>
</dbReference>
<proteinExistence type="inferred from homology"/>
<dbReference type="GO" id="GO:0003824">
    <property type="term" value="F:catalytic activity"/>
    <property type="evidence" value="ECO:0007669"/>
    <property type="project" value="InterPro"/>
</dbReference>
<evidence type="ECO:0000256" key="5">
    <source>
        <dbReference type="ARBA" id="ARBA00022729"/>
    </source>
</evidence>
<dbReference type="InterPro" id="IPR014756">
    <property type="entry name" value="Ig_E-set"/>
</dbReference>
<evidence type="ECO:0000256" key="7">
    <source>
        <dbReference type="SAM" id="SignalP"/>
    </source>
</evidence>
<dbReference type="PANTHER" id="PTHR30504:SF3">
    <property type="entry name" value="GLUCANS BIOSYNTHESIS PROTEIN D"/>
    <property type="match status" value="1"/>
</dbReference>
<dbReference type="SUPFAM" id="SSF81296">
    <property type="entry name" value="E set domains"/>
    <property type="match status" value="1"/>
</dbReference>
<evidence type="ECO:0000259" key="8">
    <source>
        <dbReference type="Pfam" id="PF04349"/>
    </source>
</evidence>
<comment type="subcellular location">
    <subcellularLocation>
        <location evidence="1">Periplasm</location>
    </subcellularLocation>
</comment>
<dbReference type="SUPFAM" id="SSF74650">
    <property type="entry name" value="Galactose mutarotase-like"/>
    <property type="match status" value="1"/>
</dbReference>
<dbReference type="KEGG" id="paj:PAJ_1909"/>
<dbReference type="GO" id="GO:0051274">
    <property type="term" value="P:beta-glucan biosynthetic process"/>
    <property type="evidence" value="ECO:0007669"/>
    <property type="project" value="TreeGrafter"/>
</dbReference>
<evidence type="ECO:0000256" key="2">
    <source>
        <dbReference type="ARBA" id="ARBA00005001"/>
    </source>
</evidence>
<dbReference type="GO" id="GO:0030288">
    <property type="term" value="C:outer membrane-bounded periplasmic space"/>
    <property type="evidence" value="ECO:0007669"/>
    <property type="project" value="TreeGrafter"/>
</dbReference>
<dbReference type="InterPro" id="IPR014438">
    <property type="entry name" value="Glucan_biosyn_MdoG/MdoD"/>
</dbReference>
<reference evidence="10" key="1">
    <citation type="journal article" date="2012" name="Appl. Microbiol. Biotechnol.">
        <title>The complete genome sequence of Pantoea ananatis AJ13355, an organism with great biotechnological potential.</title>
        <authorList>
            <person name="Hara Y."/>
            <person name="Kadotani N."/>
            <person name="Izui H."/>
            <person name="Katashkina J.I."/>
            <person name="Kuvaeva T.M."/>
            <person name="Andreeva I.G."/>
            <person name="Golubeva L.I."/>
            <person name="Malko D.B."/>
            <person name="Makeev V.J."/>
            <person name="Mashko S.V."/>
            <person name="Kozlov Y.I."/>
        </authorList>
    </citation>
    <scope>NUCLEOTIDE SEQUENCE [LARGE SCALE GENOMIC DNA]</scope>
    <source>
        <strain evidence="10">AJ13355</strain>
    </source>
</reference>
<keyword evidence="6" id="KW-0574">Periplasm</keyword>
<evidence type="ECO:0000256" key="1">
    <source>
        <dbReference type="ARBA" id="ARBA00004418"/>
    </source>
</evidence>
<sequence>MISGMNRRMFMKASMAFSAVSGMTGLSTLFAQSAWADDGIADGTAVRFDFDELKKNAAALAKKPWGGAPGPLPPTLATLTPQAYNDIQYDANHSLWNNIPNRELDVQFFHVGMGFKRRIRMFSVDSASREAREIHFRPELFNYNDAKVDTKQLQGKTDLGFAGFRAFKKPELARRDIVSFLGASYFRAVDDTYQYGLSARGVAINTFSNGQEEFPDFTAFWFETPKAEDTTFTCYALLDGASITGAYKFVIHCEAERVVMEIENHLFARKDIRQLGISPMTSMFSCGTNERRMCNTYHPQIHDSDRLAMWSGKGEWIARPLNNPQRLQFNAYEDENPRGFGLLQLDHDFENYQDVIGWYNKRPSLWVEPVGKWGKGAINLMEIPTTGETLDNIVCFWQPAEPIKAGSEYNFAYKLYWSALPPVQSDLARVDATRTGIGGFPEGWAPGEHFPDVWCRRFAVDFIGGDLQAAAPKGIEPVITVSSGTFKQVEILYVEPIKGYRILFDWYPNSDSVQPVEMRLFLRTKDETLSETWLYQYVPPPPDQRRYVDDRQMTVS</sequence>
<dbReference type="PATRIC" id="fig|932677.3.peg.2226"/>